<proteinExistence type="predicted"/>
<dbReference type="Pfam" id="PF18159">
    <property type="entry name" value="S_4TM"/>
    <property type="match status" value="1"/>
</dbReference>
<reference evidence="2 3" key="1">
    <citation type="journal article" date="2019" name="Emerg. Microbes Infect.">
        <title>Comprehensive subspecies identification of 175 nontuberculous mycobacteria species based on 7547 genomic profiles.</title>
        <authorList>
            <person name="Matsumoto Y."/>
            <person name="Kinjo T."/>
            <person name="Motooka D."/>
            <person name="Nabeya D."/>
            <person name="Jung N."/>
            <person name="Uechi K."/>
            <person name="Horii T."/>
            <person name="Iida T."/>
            <person name="Fujita J."/>
            <person name="Nakamura S."/>
        </authorList>
    </citation>
    <scope>NUCLEOTIDE SEQUENCE [LARGE SCALE GENOMIC DNA]</scope>
    <source>
        <strain evidence="2 3">JCM 13574</strain>
    </source>
</reference>
<gene>
    <name evidence="2" type="ORF">MMAD_45670</name>
</gene>
<name>A0A7I7XMK0_9MYCO</name>
<dbReference type="KEGG" id="mmag:MMAD_45670"/>
<dbReference type="Proteomes" id="UP000466517">
    <property type="component" value="Chromosome"/>
</dbReference>
<dbReference type="AlphaFoldDB" id="A0A7I7XMK0"/>
<feature type="transmembrane region" description="Helical" evidence="1">
    <location>
        <begin position="159"/>
        <end position="178"/>
    </location>
</feature>
<accession>A0A7I7XMK0</accession>
<dbReference type="EMBL" id="AP022610">
    <property type="protein sequence ID" value="BBZ30272.1"/>
    <property type="molecule type" value="Genomic_DNA"/>
</dbReference>
<keyword evidence="3" id="KW-1185">Reference proteome</keyword>
<protein>
    <submittedName>
        <fullName evidence="2">Uncharacterized protein</fullName>
    </submittedName>
</protein>
<keyword evidence="1" id="KW-0812">Transmembrane</keyword>
<evidence type="ECO:0000313" key="3">
    <source>
        <dbReference type="Proteomes" id="UP000466517"/>
    </source>
</evidence>
<evidence type="ECO:0000313" key="2">
    <source>
        <dbReference type="EMBL" id="BBZ30272.1"/>
    </source>
</evidence>
<organism evidence="2 3">
    <name type="scientific">Mycolicibacterium madagascariense</name>
    <dbReference type="NCBI Taxonomy" id="212765"/>
    <lineage>
        <taxon>Bacteria</taxon>
        <taxon>Bacillati</taxon>
        <taxon>Actinomycetota</taxon>
        <taxon>Actinomycetes</taxon>
        <taxon>Mycobacteriales</taxon>
        <taxon>Mycobacteriaceae</taxon>
        <taxon>Mycolicibacterium</taxon>
    </lineage>
</organism>
<sequence>MLVIALVAPILAVVKPEMAVVSGAVSGAWIFLGRTALYRLEQRKVEQAAAVQEIFDQLVYGMPSSGDRTSLPSLEEIALLAGPDDGIRKAAEDEKLIDWYPINASQAGALTVAICQRANVSYADRLLKTTATVWVVGMAAWVVILSAAGICFKLDSSQLLLGIALPLLPAFLDVWEYWRSLRRAARDRRDLVTTIEERIDGDSGGLDPQDMLVWQGRLFDLRRNTPQVPNAIYWLSRKKNELAMKSAADQLARRNKGDL</sequence>
<evidence type="ECO:0000256" key="1">
    <source>
        <dbReference type="SAM" id="Phobius"/>
    </source>
</evidence>
<feature type="transmembrane region" description="Helical" evidence="1">
    <location>
        <begin position="131"/>
        <end position="152"/>
    </location>
</feature>
<keyword evidence="1" id="KW-0472">Membrane</keyword>
<keyword evidence="1" id="KW-1133">Transmembrane helix</keyword>
<dbReference type="InterPro" id="IPR049920">
    <property type="entry name" value="IK1_05631-like"/>
</dbReference>